<dbReference type="InterPro" id="IPR043129">
    <property type="entry name" value="ATPase_NBD"/>
</dbReference>
<keyword evidence="2" id="KW-1185">Reference proteome</keyword>
<gene>
    <name evidence="1" type="ORF">PILCRDRAFT_11205</name>
</gene>
<sequence length="592" mass="66364">MPASIDKRRDPYPGKSRRLVLALDVGTTFSGAAWDVLEPGRVPEIKSVMGWENQAASDAKVPSVIFYDRQGRACAFGAETEDEEVLERFEEEHWLEAKWWKLHLRPSHLPIIKDLKLPSLPPNVTVDDLFVDFLRYMIKQVRAYIEPKYADGKELWETLSPSMYIILTTPNGWEGVQQNRMRSAAIKAGIVDQDGGARIKFVTEAESAINYAADSGNIDDWLVKNSHLIVGDLGGGTADFTCYVVKSTKPLRLEESSAAQCCLAGGEFVSQAFKKYLEEYLSGSEWDKPEILKEAVSHFDKHAKRTFVDLKMTSTIKLGTSPNSDASRNIRCSRLKISGEMMASFFASSLELIKQSLEDVWINDNKIADVGLIHVTNFALRLQRVVEWGKDFGIPVSRPDGPVVKAVPYGAIAWHIDDTVSSRVSKYHYGTDMHIPYDQDNNAHEGHHPWTDLEGELRVNHAWSGVVAKGIKIKQGKEFFSTYVLSQEVTASPIYETKIYVYRGTQARPPEFITFPGKSMLVPGFEVICKVRADLTACLNAHPVLRSKNNGKEYKKVEFKIGIALGETEITARMHWKENGVAKKGPTTLAYD</sequence>
<dbReference type="STRING" id="765440.A0A0C3FES8"/>
<protein>
    <submittedName>
        <fullName evidence="1">Uncharacterized protein</fullName>
    </submittedName>
</protein>
<accession>A0A0C3FES8</accession>
<dbReference type="EMBL" id="KN833016">
    <property type="protein sequence ID" value="KIM78509.1"/>
    <property type="molecule type" value="Genomic_DNA"/>
</dbReference>
<dbReference type="PANTHER" id="PTHR14187">
    <property type="entry name" value="ALPHA KINASE/ELONGATION FACTOR 2 KINASE"/>
    <property type="match status" value="1"/>
</dbReference>
<dbReference type="AlphaFoldDB" id="A0A0C3FES8"/>
<reference evidence="1 2" key="1">
    <citation type="submission" date="2014-04" db="EMBL/GenBank/DDBJ databases">
        <authorList>
            <consortium name="DOE Joint Genome Institute"/>
            <person name="Kuo A."/>
            <person name="Tarkka M."/>
            <person name="Buscot F."/>
            <person name="Kohler A."/>
            <person name="Nagy L.G."/>
            <person name="Floudas D."/>
            <person name="Copeland A."/>
            <person name="Barry K.W."/>
            <person name="Cichocki N."/>
            <person name="Veneault-Fourrey C."/>
            <person name="LaButti K."/>
            <person name="Lindquist E.A."/>
            <person name="Lipzen A."/>
            <person name="Lundell T."/>
            <person name="Morin E."/>
            <person name="Murat C."/>
            <person name="Sun H."/>
            <person name="Tunlid A."/>
            <person name="Henrissat B."/>
            <person name="Grigoriev I.V."/>
            <person name="Hibbett D.S."/>
            <person name="Martin F."/>
            <person name="Nordberg H.P."/>
            <person name="Cantor M.N."/>
            <person name="Hua S.X."/>
        </authorList>
    </citation>
    <scope>NUCLEOTIDE SEQUENCE [LARGE SCALE GENOMIC DNA]</scope>
    <source>
        <strain evidence="1 2">F 1598</strain>
    </source>
</reference>
<reference evidence="2" key="2">
    <citation type="submission" date="2015-01" db="EMBL/GenBank/DDBJ databases">
        <title>Evolutionary Origins and Diversification of the Mycorrhizal Mutualists.</title>
        <authorList>
            <consortium name="DOE Joint Genome Institute"/>
            <consortium name="Mycorrhizal Genomics Consortium"/>
            <person name="Kohler A."/>
            <person name="Kuo A."/>
            <person name="Nagy L.G."/>
            <person name="Floudas D."/>
            <person name="Copeland A."/>
            <person name="Barry K.W."/>
            <person name="Cichocki N."/>
            <person name="Veneault-Fourrey C."/>
            <person name="LaButti K."/>
            <person name="Lindquist E.A."/>
            <person name="Lipzen A."/>
            <person name="Lundell T."/>
            <person name="Morin E."/>
            <person name="Murat C."/>
            <person name="Riley R."/>
            <person name="Ohm R."/>
            <person name="Sun H."/>
            <person name="Tunlid A."/>
            <person name="Henrissat B."/>
            <person name="Grigoriev I.V."/>
            <person name="Hibbett D.S."/>
            <person name="Martin F."/>
        </authorList>
    </citation>
    <scope>NUCLEOTIDE SEQUENCE [LARGE SCALE GENOMIC DNA]</scope>
    <source>
        <strain evidence="2">F 1598</strain>
    </source>
</reference>
<name>A0A0C3FES8_PILCF</name>
<dbReference type="SUPFAM" id="SSF53067">
    <property type="entry name" value="Actin-like ATPase domain"/>
    <property type="match status" value="2"/>
</dbReference>
<dbReference type="PANTHER" id="PTHR14187:SF5">
    <property type="entry name" value="HEAT SHOCK 70 KDA PROTEIN 12A"/>
    <property type="match status" value="1"/>
</dbReference>
<dbReference type="HOGENOM" id="CLU_009958_4_2_1"/>
<dbReference type="InParanoid" id="A0A0C3FES8"/>
<evidence type="ECO:0000313" key="2">
    <source>
        <dbReference type="Proteomes" id="UP000054166"/>
    </source>
</evidence>
<dbReference type="CDD" id="cd10170">
    <property type="entry name" value="ASKHA_NBD_HSP70"/>
    <property type="match status" value="1"/>
</dbReference>
<dbReference type="Gene3D" id="3.30.420.40">
    <property type="match status" value="1"/>
</dbReference>
<organism evidence="1 2">
    <name type="scientific">Piloderma croceum (strain F 1598)</name>
    <dbReference type="NCBI Taxonomy" id="765440"/>
    <lineage>
        <taxon>Eukaryota</taxon>
        <taxon>Fungi</taxon>
        <taxon>Dikarya</taxon>
        <taxon>Basidiomycota</taxon>
        <taxon>Agaricomycotina</taxon>
        <taxon>Agaricomycetes</taxon>
        <taxon>Agaricomycetidae</taxon>
        <taxon>Atheliales</taxon>
        <taxon>Atheliaceae</taxon>
        <taxon>Piloderma</taxon>
    </lineage>
</organism>
<dbReference type="OrthoDB" id="2963168at2759"/>
<dbReference type="Proteomes" id="UP000054166">
    <property type="component" value="Unassembled WGS sequence"/>
</dbReference>
<evidence type="ECO:0000313" key="1">
    <source>
        <dbReference type="EMBL" id="KIM78509.1"/>
    </source>
</evidence>
<proteinExistence type="predicted"/>